<dbReference type="EMBL" id="FNNZ01000016">
    <property type="protein sequence ID" value="SDX18364.1"/>
    <property type="molecule type" value="Genomic_DNA"/>
</dbReference>
<keyword evidence="2" id="KW-1185">Reference proteome</keyword>
<dbReference type="STRING" id="1058.SAMN05421783_11663"/>
<dbReference type="AlphaFoldDB" id="A0A1H2ZNE8"/>
<reference evidence="2" key="1">
    <citation type="submission" date="2016-10" db="EMBL/GenBank/DDBJ databases">
        <authorList>
            <person name="Varghese N."/>
            <person name="Submissions S."/>
        </authorList>
    </citation>
    <scope>NUCLEOTIDE SEQUENCE [LARGE SCALE GENOMIC DNA]</scope>
    <source>
        <strain evidence="2">DSM 217</strain>
    </source>
</reference>
<dbReference type="Pfam" id="PF10962">
    <property type="entry name" value="DUF2764"/>
    <property type="match status" value="1"/>
</dbReference>
<dbReference type="Proteomes" id="UP000198816">
    <property type="component" value="Unassembled WGS sequence"/>
</dbReference>
<evidence type="ECO:0000313" key="1">
    <source>
        <dbReference type="EMBL" id="SDX18364.1"/>
    </source>
</evidence>
<proteinExistence type="predicted"/>
<organism evidence="1 2">
    <name type="scientific">Thiocapsa roseopersicina</name>
    <dbReference type="NCBI Taxonomy" id="1058"/>
    <lineage>
        <taxon>Bacteria</taxon>
        <taxon>Pseudomonadati</taxon>
        <taxon>Pseudomonadota</taxon>
        <taxon>Gammaproteobacteria</taxon>
        <taxon>Chromatiales</taxon>
        <taxon>Chromatiaceae</taxon>
        <taxon>Thiocapsa</taxon>
    </lineage>
</organism>
<accession>A0A1H2ZNE8</accession>
<name>A0A1H2ZNE8_THIRO</name>
<protein>
    <submittedName>
        <fullName evidence="1">Uncharacterized protein</fullName>
    </submittedName>
</protein>
<gene>
    <name evidence="1" type="ORF">SAMN05421783_11663</name>
</gene>
<evidence type="ECO:0000313" key="2">
    <source>
        <dbReference type="Proteomes" id="UP000198816"/>
    </source>
</evidence>
<dbReference type="RefSeq" id="WP_175534665.1">
    <property type="nucleotide sequence ID" value="NZ_FNNZ01000016.1"/>
</dbReference>
<sequence>MAHSDRYAMLLSSLPYHGPLFGAKQTPLSRIRLNQRLALLDPVEAECLHHARRLLEWAQQEPDRTDAQAVVRAKQVIDGITNPFIRDLVTWRLELRTLIAALRRRHRGESAPRDRRWGFGRWVSRIMQHWNEPAFGLEHAFPWLPEAERLLARGATVDLERLLLGAVWNYLERRSDGHYLDFEAVVIYVLRWDMIARWTTYDGEEAARRFDELVEQAMAGVEKSLHPPAAAPRSERT</sequence>
<dbReference type="InterPro" id="IPR024492">
    <property type="entry name" value="DUF2764"/>
</dbReference>